<protein>
    <submittedName>
        <fullName evidence="1">Uncharacterized protein</fullName>
    </submittedName>
</protein>
<dbReference type="Proteomes" id="UP000637628">
    <property type="component" value="Unassembled WGS sequence"/>
</dbReference>
<proteinExistence type="predicted"/>
<organism evidence="1 2">
    <name type="scientific">Paractinoplanes durhamensis</name>
    <dbReference type="NCBI Taxonomy" id="113563"/>
    <lineage>
        <taxon>Bacteria</taxon>
        <taxon>Bacillati</taxon>
        <taxon>Actinomycetota</taxon>
        <taxon>Actinomycetes</taxon>
        <taxon>Micromonosporales</taxon>
        <taxon>Micromonosporaceae</taxon>
        <taxon>Paractinoplanes</taxon>
    </lineage>
</organism>
<gene>
    <name evidence="1" type="ORF">Adu01nite_89400</name>
</gene>
<dbReference type="EMBL" id="BOML01000085">
    <property type="protein sequence ID" value="GIE07590.1"/>
    <property type="molecule type" value="Genomic_DNA"/>
</dbReference>
<evidence type="ECO:0000313" key="2">
    <source>
        <dbReference type="Proteomes" id="UP000637628"/>
    </source>
</evidence>
<name>A0ABQ3ZCQ0_9ACTN</name>
<evidence type="ECO:0000313" key="1">
    <source>
        <dbReference type="EMBL" id="GIE07590.1"/>
    </source>
</evidence>
<keyword evidence="2" id="KW-1185">Reference proteome</keyword>
<accession>A0ABQ3ZCQ0</accession>
<sequence length="108" mass="11778">MLIPRQTRVRPPTRPAEMIDVEFTVADSQQTPSPSLAEVSRAVVSVAATLVTNVQRAMAGPANVPTARDNAYFAMLADRARNQARDDLTREVAAMLATSPRQNMAKTR</sequence>
<reference evidence="1 2" key="1">
    <citation type="submission" date="2021-01" db="EMBL/GenBank/DDBJ databases">
        <title>Whole genome shotgun sequence of Actinoplanes durhamensis NBRC 14914.</title>
        <authorList>
            <person name="Komaki H."/>
            <person name="Tamura T."/>
        </authorList>
    </citation>
    <scope>NUCLEOTIDE SEQUENCE [LARGE SCALE GENOMIC DNA]</scope>
    <source>
        <strain evidence="1 2">NBRC 14914</strain>
    </source>
</reference>
<comment type="caution">
    <text evidence="1">The sequence shown here is derived from an EMBL/GenBank/DDBJ whole genome shotgun (WGS) entry which is preliminary data.</text>
</comment>